<evidence type="ECO:0000313" key="2">
    <source>
        <dbReference type="Proteomes" id="UP000054776"/>
    </source>
</evidence>
<organism evidence="1 2">
    <name type="scientific">Trichinella spiralis</name>
    <name type="common">Trichina worm</name>
    <dbReference type="NCBI Taxonomy" id="6334"/>
    <lineage>
        <taxon>Eukaryota</taxon>
        <taxon>Metazoa</taxon>
        <taxon>Ecdysozoa</taxon>
        <taxon>Nematoda</taxon>
        <taxon>Enoplea</taxon>
        <taxon>Dorylaimia</taxon>
        <taxon>Trichinellida</taxon>
        <taxon>Trichinellidae</taxon>
        <taxon>Trichinella</taxon>
    </lineage>
</organism>
<proteinExistence type="predicted"/>
<dbReference type="AlphaFoldDB" id="A0A0V1BQ46"/>
<name>A0A0V1BQ46_TRISP</name>
<comment type="caution">
    <text evidence="1">The sequence shown here is derived from an EMBL/GenBank/DDBJ whole genome shotgun (WGS) entry which is preliminary data.</text>
</comment>
<dbReference type="InParanoid" id="A0A0V1BQ46"/>
<evidence type="ECO:0000313" key="1">
    <source>
        <dbReference type="EMBL" id="KRY39047.1"/>
    </source>
</evidence>
<gene>
    <name evidence="1" type="ORF">T01_5176</name>
</gene>
<keyword evidence="2" id="KW-1185">Reference proteome</keyword>
<sequence>MDNFYYSNKINIPKKYTRFKEFLVYQHAIITGLSKSISRGPHAARQWNLNSRVTENEIMCIECILDILILLLDVVCLLNFISSSCKNYYLLSKSTKMAKKAKHAPEAFALVRFAKFHALMGIIFCTDKSTASPPVFDKHFLLLLCQSGCQQEAENFILPTNATNCSFS</sequence>
<protein>
    <submittedName>
        <fullName evidence="1">Uncharacterized protein</fullName>
    </submittedName>
</protein>
<dbReference type="Proteomes" id="UP000054776">
    <property type="component" value="Unassembled WGS sequence"/>
</dbReference>
<dbReference type="EMBL" id="JYDH01000021">
    <property type="protein sequence ID" value="KRY39047.1"/>
    <property type="molecule type" value="Genomic_DNA"/>
</dbReference>
<accession>A0A0V1BQ46</accession>
<reference evidence="1 2" key="1">
    <citation type="submission" date="2015-01" db="EMBL/GenBank/DDBJ databases">
        <title>Evolution of Trichinella species and genotypes.</title>
        <authorList>
            <person name="Korhonen P.K."/>
            <person name="Edoardo P."/>
            <person name="Giuseppe L.R."/>
            <person name="Gasser R.B."/>
        </authorList>
    </citation>
    <scope>NUCLEOTIDE SEQUENCE [LARGE SCALE GENOMIC DNA]</scope>
    <source>
        <strain evidence="1">ISS3</strain>
    </source>
</reference>